<dbReference type="InterPro" id="IPR036452">
    <property type="entry name" value="Ribo_hydro-like"/>
</dbReference>
<evidence type="ECO:0000313" key="2">
    <source>
        <dbReference type="Proteomes" id="UP000245678"/>
    </source>
</evidence>
<reference evidence="1 2" key="1">
    <citation type="submission" date="2018-05" db="EMBL/GenBank/DDBJ databases">
        <title>Genomic Encyclopedia of Archaeal and Bacterial Type Strains, Phase II (KMG-II): from individual species to whole genera.</title>
        <authorList>
            <person name="Goeker M."/>
        </authorList>
    </citation>
    <scope>NUCLEOTIDE SEQUENCE [LARGE SCALE GENOMIC DNA]</scope>
    <source>
        <strain evidence="1 2">DSM 19975</strain>
    </source>
</reference>
<accession>A0A316HBH7</accession>
<keyword evidence="2" id="KW-1185">Reference proteome</keyword>
<proteinExistence type="predicted"/>
<evidence type="ECO:0008006" key="3">
    <source>
        <dbReference type="Google" id="ProtNLM"/>
    </source>
</evidence>
<comment type="caution">
    <text evidence="1">The sequence shown here is derived from an EMBL/GenBank/DDBJ whole genome shotgun (WGS) entry which is preliminary data.</text>
</comment>
<evidence type="ECO:0000313" key="1">
    <source>
        <dbReference type="EMBL" id="PWK77643.1"/>
    </source>
</evidence>
<dbReference type="EMBL" id="QGHA01000004">
    <property type="protein sequence ID" value="PWK77643.1"/>
    <property type="molecule type" value="Genomic_DNA"/>
</dbReference>
<dbReference type="Gene3D" id="3.90.245.10">
    <property type="entry name" value="Ribonucleoside hydrolase-like"/>
    <property type="match status" value="1"/>
</dbReference>
<dbReference type="Proteomes" id="UP000245678">
    <property type="component" value="Unassembled WGS sequence"/>
</dbReference>
<dbReference type="RefSeq" id="WP_170122682.1">
    <property type="nucleotide sequence ID" value="NZ_QGHA01000004.1"/>
</dbReference>
<organism evidence="1 2">
    <name type="scientific">Mucilaginibacter oryzae</name>
    <dbReference type="NCBI Taxonomy" id="468058"/>
    <lineage>
        <taxon>Bacteria</taxon>
        <taxon>Pseudomonadati</taxon>
        <taxon>Bacteroidota</taxon>
        <taxon>Sphingobacteriia</taxon>
        <taxon>Sphingobacteriales</taxon>
        <taxon>Sphingobacteriaceae</taxon>
        <taxon>Mucilaginibacter</taxon>
    </lineage>
</organism>
<gene>
    <name evidence="1" type="ORF">LX99_02520</name>
</gene>
<dbReference type="AlphaFoldDB" id="A0A316HBH7"/>
<protein>
    <recommendedName>
        <fullName evidence="3">Nucleoside hydrolase</fullName>
    </recommendedName>
</protein>
<sequence length="55" mass="6000">MSCKPFLLLLFVIIINTAFGQARKPVPVIFDTDIAGDYDDVGAMAQLHAFTDQGN</sequence>
<dbReference type="GO" id="GO:0016799">
    <property type="term" value="F:hydrolase activity, hydrolyzing N-glycosyl compounds"/>
    <property type="evidence" value="ECO:0007669"/>
    <property type="project" value="InterPro"/>
</dbReference>
<name>A0A316HBH7_9SPHI</name>